<comment type="catalytic activity">
    <reaction evidence="8">
        <text>fluoride(in) = fluoride(out)</text>
        <dbReference type="Rhea" id="RHEA:76159"/>
        <dbReference type="ChEBI" id="CHEBI:17051"/>
    </reaction>
    <physiologicalReaction direction="left-to-right" evidence="8">
        <dbReference type="Rhea" id="RHEA:76160"/>
    </physiologicalReaction>
</comment>
<organism evidence="10 11">
    <name type="scientific">Candida verbasci</name>
    <dbReference type="NCBI Taxonomy" id="1227364"/>
    <lineage>
        <taxon>Eukaryota</taxon>
        <taxon>Fungi</taxon>
        <taxon>Dikarya</taxon>
        <taxon>Ascomycota</taxon>
        <taxon>Saccharomycotina</taxon>
        <taxon>Pichiomycetes</taxon>
        <taxon>Debaryomycetaceae</taxon>
        <taxon>Candida/Lodderomyces clade</taxon>
        <taxon>Candida</taxon>
    </lineage>
</organism>
<protein>
    <submittedName>
        <fullName evidence="10">Uncharacterized protein</fullName>
    </submittedName>
</protein>
<comment type="subcellular location">
    <subcellularLocation>
        <location evidence="2">Cell membrane</location>
        <topology evidence="2">Multi-pass membrane protein</topology>
    </subcellularLocation>
</comment>
<evidence type="ECO:0000256" key="4">
    <source>
        <dbReference type="ARBA" id="ARBA00022692"/>
    </source>
</evidence>
<keyword evidence="6 9" id="KW-0472">Membrane</keyword>
<dbReference type="PANTHER" id="PTHR28259:SF1">
    <property type="entry name" value="FLUORIDE EXPORT PROTEIN 1-RELATED"/>
    <property type="match status" value="1"/>
</dbReference>
<keyword evidence="3" id="KW-1003">Cell membrane</keyword>
<feature type="transmembrane region" description="Helical" evidence="9">
    <location>
        <begin position="86"/>
        <end position="107"/>
    </location>
</feature>
<feature type="transmembrane region" description="Helical" evidence="9">
    <location>
        <begin position="174"/>
        <end position="196"/>
    </location>
</feature>
<feature type="transmembrane region" description="Helical" evidence="9">
    <location>
        <begin position="246"/>
        <end position="265"/>
    </location>
</feature>
<comment type="caution">
    <text evidence="10">The sequence shown here is derived from an EMBL/GenBank/DDBJ whole genome shotgun (WGS) entry which is preliminary data.</text>
</comment>
<dbReference type="InterPro" id="IPR003691">
    <property type="entry name" value="FluC"/>
</dbReference>
<evidence type="ECO:0000313" key="11">
    <source>
        <dbReference type="Proteomes" id="UP001152885"/>
    </source>
</evidence>
<proteinExistence type="inferred from homology"/>
<keyword evidence="11" id="KW-1185">Reference proteome</keyword>
<keyword evidence="5 9" id="KW-1133">Transmembrane helix</keyword>
<evidence type="ECO:0000256" key="2">
    <source>
        <dbReference type="ARBA" id="ARBA00004651"/>
    </source>
</evidence>
<dbReference type="GO" id="GO:1903425">
    <property type="term" value="F:fluoride transmembrane transporter activity"/>
    <property type="evidence" value="ECO:0007669"/>
    <property type="project" value="TreeGrafter"/>
</dbReference>
<comment type="similarity">
    <text evidence="7">Belongs to the fluoride channel Fluc/FEX (TC 1.A.43) family.</text>
</comment>
<keyword evidence="4 9" id="KW-0812">Transmembrane</keyword>
<comment type="function">
    <text evidence="1">Fluoride channel required for the rapid expulsion of cytoplasmic fluoride.</text>
</comment>
<gene>
    <name evidence="10" type="ORF">CANVERA_P4876</name>
</gene>
<dbReference type="OrthoDB" id="409792at2759"/>
<name>A0A9W4U0C3_9ASCO</name>
<evidence type="ECO:0000313" key="10">
    <source>
        <dbReference type="EMBL" id="CAI5760366.1"/>
    </source>
</evidence>
<evidence type="ECO:0000256" key="5">
    <source>
        <dbReference type="ARBA" id="ARBA00022989"/>
    </source>
</evidence>
<sequence>MSLRRRPQDEQLQRKAIQSQANDLDAESIASGLPEGFKTNDEETKTKNKLILRTEKYLPLILNIIHGSIWGVLARKGLIVLTTYDGAYLSGVIWANFTACVVMGLFIESESLWLKLIHDDRYPNKGAIPIYAGVTTGFCGTCSSFSSVIIEAFNKSANTAERKGGFQPFNYPNSAYGIMEFLAVILAQFGLSIMAFHMGKHLATLIDQFIPSFDRKFYKIIETISILLGGSIFIVIIVLIGVESTWRSWTFSMFFAPFAALLRFYLSKYLNNKIANFPFGTFTANILGTLLLSIFTLLDRGYSSNGGRIINTTISCQVLSGLDDGFCGALTTVSTFVAELFGLKTLYSYRYGITSIMISYAVTILILGSFAWTHGLTNSLC</sequence>
<evidence type="ECO:0000256" key="9">
    <source>
        <dbReference type="SAM" id="Phobius"/>
    </source>
</evidence>
<dbReference type="AlphaFoldDB" id="A0A9W4U0C3"/>
<feature type="transmembrane region" description="Helical" evidence="9">
    <location>
        <begin position="349"/>
        <end position="372"/>
    </location>
</feature>
<accession>A0A9W4U0C3</accession>
<reference evidence="10" key="1">
    <citation type="submission" date="2022-12" db="EMBL/GenBank/DDBJ databases">
        <authorList>
            <person name="Brejova B."/>
        </authorList>
    </citation>
    <scope>NUCLEOTIDE SEQUENCE</scope>
</reference>
<dbReference type="EMBL" id="CANTUO010000006">
    <property type="protein sequence ID" value="CAI5760366.1"/>
    <property type="molecule type" value="Genomic_DNA"/>
</dbReference>
<evidence type="ECO:0000256" key="6">
    <source>
        <dbReference type="ARBA" id="ARBA00023136"/>
    </source>
</evidence>
<dbReference type="GO" id="GO:0005886">
    <property type="term" value="C:plasma membrane"/>
    <property type="evidence" value="ECO:0007669"/>
    <property type="project" value="UniProtKB-SubCell"/>
</dbReference>
<feature type="transmembrane region" description="Helical" evidence="9">
    <location>
        <begin position="277"/>
        <end position="298"/>
    </location>
</feature>
<evidence type="ECO:0000256" key="1">
    <source>
        <dbReference type="ARBA" id="ARBA00002598"/>
    </source>
</evidence>
<dbReference type="Pfam" id="PF02537">
    <property type="entry name" value="CRCB"/>
    <property type="match status" value="2"/>
</dbReference>
<dbReference type="Proteomes" id="UP001152885">
    <property type="component" value="Unassembled WGS sequence"/>
</dbReference>
<feature type="transmembrane region" description="Helical" evidence="9">
    <location>
        <begin position="217"/>
        <end position="240"/>
    </location>
</feature>
<evidence type="ECO:0000256" key="8">
    <source>
        <dbReference type="ARBA" id="ARBA00035585"/>
    </source>
</evidence>
<feature type="transmembrane region" description="Helical" evidence="9">
    <location>
        <begin position="128"/>
        <end position="154"/>
    </location>
</feature>
<dbReference type="PANTHER" id="PTHR28259">
    <property type="entry name" value="FLUORIDE EXPORT PROTEIN 1-RELATED"/>
    <property type="match status" value="1"/>
</dbReference>
<evidence type="ECO:0000256" key="7">
    <source>
        <dbReference type="ARBA" id="ARBA00035120"/>
    </source>
</evidence>
<evidence type="ECO:0000256" key="3">
    <source>
        <dbReference type="ARBA" id="ARBA00022475"/>
    </source>
</evidence>